<feature type="transmembrane region" description="Helical" evidence="1">
    <location>
        <begin position="144"/>
        <end position="165"/>
    </location>
</feature>
<organism evidence="2 3">
    <name type="scientific">Candidatus Cryptobacteroides merdigallinarum</name>
    <dbReference type="NCBI Taxonomy" id="2840770"/>
    <lineage>
        <taxon>Bacteria</taxon>
        <taxon>Pseudomonadati</taxon>
        <taxon>Bacteroidota</taxon>
        <taxon>Bacteroidia</taxon>
        <taxon>Bacteroidales</taxon>
        <taxon>Candidatus Cryptobacteroides</taxon>
    </lineage>
</organism>
<keyword evidence="1" id="KW-0472">Membrane</keyword>
<comment type="caution">
    <text evidence="2">The sequence shown here is derived from an EMBL/GenBank/DDBJ whole genome shotgun (WGS) entry which is preliminary data.</text>
</comment>
<reference evidence="2" key="2">
    <citation type="journal article" date="2021" name="PeerJ">
        <title>Extensive microbial diversity within the chicken gut microbiome revealed by metagenomics and culture.</title>
        <authorList>
            <person name="Gilroy R."/>
            <person name="Ravi A."/>
            <person name="Getino M."/>
            <person name="Pursley I."/>
            <person name="Horton D.L."/>
            <person name="Alikhan N.F."/>
            <person name="Baker D."/>
            <person name="Gharbi K."/>
            <person name="Hall N."/>
            <person name="Watson M."/>
            <person name="Adriaenssens E.M."/>
            <person name="Foster-Nyarko E."/>
            <person name="Jarju S."/>
            <person name="Secka A."/>
            <person name="Antonio M."/>
            <person name="Oren A."/>
            <person name="Chaudhuri R.R."/>
            <person name="La Ragione R."/>
            <person name="Hildebrand F."/>
            <person name="Pallen M.J."/>
        </authorList>
    </citation>
    <scope>NUCLEOTIDE SEQUENCE</scope>
    <source>
        <strain evidence="2">20514</strain>
    </source>
</reference>
<keyword evidence="1" id="KW-0812">Transmembrane</keyword>
<feature type="transmembrane region" description="Helical" evidence="1">
    <location>
        <begin position="70"/>
        <end position="93"/>
    </location>
</feature>
<evidence type="ECO:0008006" key="4">
    <source>
        <dbReference type="Google" id="ProtNLM"/>
    </source>
</evidence>
<sequence length="171" mass="18611">MKTNRNIALMYILLVVAQILVCNFINVGPYVFLTILPVMILCLPLTIPAVPLMLIAAVSGLAVDWLAEGIVGLNVLAAVPVAFIRNTVVRLLLGKDHTERAEGFSFRKNGFPKISAAMLVCQAVFLAVYVVVDGAGTRPFLFLALRFTLSLICGYLISLPVFNMLTSNENQ</sequence>
<evidence type="ECO:0000313" key="2">
    <source>
        <dbReference type="EMBL" id="MBO8447848.1"/>
    </source>
</evidence>
<name>A0A9D9EJ09_9BACT</name>
<gene>
    <name evidence="2" type="ORF">IAC29_01085</name>
</gene>
<evidence type="ECO:0000256" key="1">
    <source>
        <dbReference type="SAM" id="Phobius"/>
    </source>
</evidence>
<dbReference type="AlphaFoldDB" id="A0A9D9EJ09"/>
<keyword evidence="1" id="KW-1133">Transmembrane helix</keyword>
<feature type="transmembrane region" description="Helical" evidence="1">
    <location>
        <begin position="32"/>
        <end position="58"/>
    </location>
</feature>
<evidence type="ECO:0000313" key="3">
    <source>
        <dbReference type="Proteomes" id="UP000810252"/>
    </source>
</evidence>
<dbReference type="Proteomes" id="UP000810252">
    <property type="component" value="Unassembled WGS sequence"/>
</dbReference>
<accession>A0A9D9EJ09</accession>
<feature type="transmembrane region" description="Helical" evidence="1">
    <location>
        <begin position="6"/>
        <end position="25"/>
    </location>
</feature>
<protein>
    <recommendedName>
        <fullName evidence="4">Rod shape-determining protein MreD</fullName>
    </recommendedName>
</protein>
<reference evidence="2" key="1">
    <citation type="submission" date="2020-10" db="EMBL/GenBank/DDBJ databases">
        <authorList>
            <person name="Gilroy R."/>
        </authorList>
    </citation>
    <scope>NUCLEOTIDE SEQUENCE</scope>
    <source>
        <strain evidence="2">20514</strain>
    </source>
</reference>
<feature type="transmembrane region" description="Helical" evidence="1">
    <location>
        <begin position="114"/>
        <end position="132"/>
    </location>
</feature>
<dbReference type="EMBL" id="JADIMQ010000016">
    <property type="protein sequence ID" value="MBO8447848.1"/>
    <property type="molecule type" value="Genomic_DNA"/>
</dbReference>
<proteinExistence type="predicted"/>